<dbReference type="GeneID" id="25914988"/>
<dbReference type="GO" id="GO:0005739">
    <property type="term" value="C:mitochondrion"/>
    <property type="evidence" value="ECO:0007669"/>
    <property type="project" value="GOC"/>
</dbReference>
<evidence type="ECO:0000256" key="6">
    <source>
        <dbReference type="ARBA" id="ARBA00023004"/>
    </source>
</evidence>
<dbReference type="GO" id="GO:0046872">
    <property type="term" value="F:metal ion binding"/>
    <property type="evidence" value="ECO:0007669"/>
    <property type="project" value="UniProtKB-KW"/>
</dbReference>
<evidence type="ECO:0000256" key="4">
    <source>
        <dbReference type="ARBA" id="ARBA00022723"/>
    </source>
</evidence>
<comment type="subcellular location">
    <subcellularLocation>
        <location evidence="1">Membrane</location>
        <topology evidence="1">Multi-pass membrane protein</topology>
    </subcellularLocation>
</comment>
<keyword evidence="2" id="KW-0349">Heme</keyword>
<keyword evidence="4" id="KW-0479">Metal-binding</keyword>
<evidence type="ECO:0000256" key="5">
    <source>
        <dbReference type="ARBA" id="ARBA00022989"/>
    </source>
</evidence>
<dbReference type="Pfam" id="PF01127">
    <property type="entry name" value="Sdh_cyt"/>
    <property type="match status" value="1"/>
</dbReference>
<dbReference type="GO" id="GO:0009055">
    <property type="term" value="F:electron transfer activity"/>
    <property type="evidence" value="ECO:0007669"/>
    <property type="project" value="InterPro"/>
</dbReference>
<evidence type="ECO:0000313" key="8">
    <source>
        <dbReference type="EMBL" id="KNC72956.1"/>
    </source>
</evidence>
<reference evidence="8 9" key="1">
    <citation type="submission" date="2011-02" db="EMBL/GenBank/DDBJ databases">
        <title>The Genome Sequence of Sphaeroforma arctica JP610.</title>
        <authorList>
            <consortium name="The Broad Institute Genome Sequencing Platform"/>
            <person name="Russ C."/>
            <person name="Cuomo C."/>
            <person name="Young S.K."/>
            <person name="Zeng Q."/>
            <person name="Gargeya S."/>
            <person name="Alvarado L."/>
            <person name="Berlin A."/>
            <person name="Chapman S.B."/>
            <person name="Chen Z."/>
            <person name="Freedman E."/>
            <person name="Gellesch M."/>
            <person name="Goldberg J."/>
            <person name="Griggs A."/>
            <person name="Gujja S."/>
            <person name="Heilman E."/>
            <person name="Heiman D."/>
            <person name="Howarth C."/>
            <person name="Mehta T."/>
            <person name="Neiman D."/>
            <person name="Pearson M."/>
            <person name="Roberts A."/>
            <person name="Saif S."/>
            <person name="Shea T."/>
            <person name="Shenoy N."/>
            <person name="Sisk P."/>
            <person name="Stolte C."/>
            <person name="Sykes S."/>
            <person name="White J."/>
            <person name="Yandava C."/>
            <person name="Burger G."/>
            <person name="Gray M.W."/>
            <person name="Holland P.W.H."/>
            <person name="King N."/>
            <person name="Lang F.B.F."/>
            <person name="Roger A.J."/>
            <person name="Ruiz-Trillo I."/>
            <person name="Haas B."/>
            <person name="Nusbaum C."/>
            <person name="Birren B."/>
        </authorList>
    </citation>
    <scope>NUCLEOTIDE SEQUENCE [LARGE SCALE GENOMIC DNA]</scope>
    <source>
        <strain evidence="8 9">JP610</strain>
    </source>
</reference>
<gene>
    <name evidence="8" type="ORF">SARC_14484</name>
</gene>
<dbReference type="AlphaFoldDB" id="A0A0L0F8S5"/>
<dbReference type="InterPro" id="IPR014314">
    <property type="entry name" value="Succ_DH_cytb556"/>
</dbReference>
<dbReference type="PROSITE" id="PS01001">
    <property type="entry name" value="SDH_CYT_2"/>
    <property type="match status" value="1"/>
</dbReference>
<accession>A0A0L0F8S5</accession>
<dbReference type="InterPro" id="IPR000701">
    <property type="entry name" value="SuccDH_FuR_B_TM-su"/>
</dbReference>
<keyword evidence="3" id="KW-0812">Transmembrane</keyword>
<dbReference type="Gene3D" id="1.20.1300.10">
    <property type="entry name" value="Fumarate reductase/succinate dehydrogenase, transmembrane subunit"/>
    <property type="match status" value="1"/>
</dbReference>
<dbReference type="OrthoDB" id="588261at2759"/>
<protein>
    <recommendedName>
        <fullName evidence="10">Succinate dehydrogenase cytochrome b560 subunit, mitochondrial</fullName>
    </recommendedName>
</protein>
<dbReference type="RefSeq" id="XP_014146858.1">
    <property type="nucleotide sequence ID" value="XM_014291383.1"/>
</dbReference>
<name>A0A0L0F8S5_9EUKA</name>
<dbReference type="InterPro" id="IPR018495">
    <property type="entry name" value="Succ_DH_cyt_bsu_CS"/>
</dbReference>
<evidence type="ECO:0000256" key="2">
    <source>
        <dbReference type="ARBA" id="ARBA00022617"/>
    </source>
</evidence>
<dbReference type="GO" id="GO:0016020">
    <property type="term" value="C:membrane"/>
    <property type="evidence" value="ECO:0007669"/>
    <property type="project" value="UniProtKB-SubCell"/>
</dbReference>
<organism evidence="8 9">
    <name type="scientific">Sphaeroforma arctica JP610</name>
    <dbReference type="NCBI Taxonomy" id="667725"/>
    <lineage>
        <taxon>Eukaryota</taxon>
        <taxon>Ichthyosporea</taxon>
        <taxon>Ichthyophonida</taxon>
        <taxon>Sphaeroforma</taxon>
    </lineage>
</organism>
<dbReference type="eggNOG" id="KOG0449">
    <property type="taxonomic scope" value="Eukaryota"/>
</dbReference>
<proteinExistence type="predicted"/>
<dbReference type="Proteomes" id="UP000054560">
    <property type="component" value="Unassembled WGS sequence"/>
</dbReference>
<dbReference type="EMBL" id="KQ246281">
    <property type="protein sequence ID" value="KNC72956.1"/>
    <property type="molecule type" value="Genomic_DNA"/>
</dbReference>
<evidence type="ECO:0000256" key="7">
    <source>
        <dbReference type="ARBA" id="ARBA00023136"/>
    </source>
</evidence>
<evidence type="ECO:0008006" key="10">
    <source>
        <dbReference type="Google" id="ProtNLM"/>
    </source>
</evidence>
<dbReference type="GO" id="GO:0006121">
    <property type="term" value="P:mitochondrial electron transport, succinate to ubiquinone"/>
    <property type="evidence" value="ECO:0007669"/>
    <property type="project" value="TreeGrafter"/>
</dbReference>
<dbReference type="STRING" id="667725.A0A0L0F8S5"/>
<dbReference type="PANTHER" id="PTHR10978">
    <property type="entry name" value="SUCCINATE DEHYDROGENASE CYTOCHROME B560 SUBUNIT"/>
    <property type="match status" value="1"/>
</dbReference>
<keyword evidence="6" id="KW-0408">Iron</keyword>
<keyword evidence="9" id="KW-1185">Reference proteome</keyword>
<evidence type="ECO:0000313" key="9">
    <source>
        <dbReference type="Proteomes" id="UP000054560"/>
    </source>
</evidence>
<keyword evidence="5" id="KW-1133">Transmembrane helix</keyword>
<dbReference type="GO" id="GO:0006099">
    <property type="term" value="P:tricarboxylic acid cycle"/>
    <property type="evidence" value="ECO:0007669"/>
    <property type="project" value="InterPro"/>
</dbReference>
<evidence type="ECO:0000256" key="3">
    <source>
        <dbReference type="ARBA" id="ARBA00022692"/>
    </source>
</evidence>
<keyword evidence="7" id="KW-0472">Membrane</keyword>
<dbReference type="PANTHER" id="PTHR10978:SF5">
    <property type="entry name" value="SUCCINATE DEHYDROGENASE CYTOCHROME B560 SUBUNIT, MITOCHONDRIAL"/>
    <property type="match status" value="1"/>
</dbReference>
<dbReference type="InterPro" id="IPR034804">
    <property type="entry name" value="SQR/QFR_C/D"/>
</dbReference>
<evidence type="ECO:0000256" key="1">
    <source>
        <dbReference type="ARBA" id="ARBA00004141"/>
    </source>
</evidence>
<dbReference type="SUPFAM" id="SSF81343">
    <property type="entry name" value="Fumarate reductase respiratory complex transmembrane subunits"/>
    <property type="match status" value="1"/>
</dbReference>
<sequence length="99" mass="10610">MSAPMCCPSPAMATFGIGTMVAGKPFAEILEDIKKLEIPPACFYATKFVLAWPFVYHTVNGVRHMVWDRALALTIPGVYNTGYAAVAVSTTIAGLITTL</sequence>
<dbReference type="CDD" id="cd03499">
    <property type="entry name" value="SQR_TypeC_SdhC"/>
    <property type="match status" value="1"/>
</dbReference>